<dbReference type="AlphaFoldDB" id="X0BBX9"/>
<protein>
    <submittedName>
        <fullName evidence="1">Uncharacterized protein</fullName>
    </submittedName>
</protein>
<reference evidence="1 2" key="1">
    <citation type="submission" date="2011-11" db="EMBL/GenBank/DDBJ databases">
        <title>The Genome Sequence of Fusarium oxysporum PHW815.</title>
        <authorList>
            <consortium name="The Broad Institute Genome Sequencing Platform"/>
            <person name="Ma L.-J."/>
            <person name="Gale L.R."/>
            <person name="Schwartz D.C."/>
            <person name="Zhou S."/>
            <person name="Corby-Kistler H."/>
            <person name="Young S.K."/>
            <person name="Zeng Q."/>
            <person name="Gargeya S."/>
            <person name="Fitzgerald M."/>
            <person name="Haas B."/>
            <person name="Abouelleil A."/>
            <person name="Alvarado L."/>
            <person name="Arachchi H.M."/>
            <person name="Berlin A."/>
            <person name="Brown A."/>
            <person name="Chapman S.B."/>
            <person name="Chen Z."/>
            <person name="Dunbar C."/>
            <person name="Freedman E."/>
            <person name="Gearin G."/>
            <person name="Goldberg J."/>
            <person name="Griggs A."/>
            <person name="Gujja S."/>
            <person name="Heiman D."/>
            <person name="Howarth C."/>
            <person name="Larson L."/>
            <person name="Lui A."/>
            <person name="MacDonald P.J.P."/>
            <person name="Montmayeur A."/>
            <person name="Murphy C."/>
            <person name="Neiman D."/>
            <person name="Pearson M."/>
            <person name="Priest M."/>
            <person name="Roberts A."/>
            <person name="Saif S."/>
            <person name="Shea T."/>
            <person name="Shenoy N."/>
            <person name="Sisk P."/>
            <person name="Stolte C."/>
            <person name="Sykes S."/>
            <person name="Wortman J."/>
            <person name="Nusbaum C."/>
            <person name="Birren B."/>
        </authorList>
    </citation>
    <scope>NUCLEOTIDE SEQUENCE [LARGE SCALE GENOMIC DNA]</scope>
    <source>
        <strain evidence="1 2">54005</strain>
    </source>
</reference>
<evidence type="ECO:0000313" key="2">
    <source>
        <dbReference type="Proteomes" id="UP000030663"/>
    </source>
</evidence>
<proteinExistence type="predicted"/>
<dbReference type="Proteomes" id="UP000030663">
    <property type="component" value="Unassembled WGS sequence"/>
</dbReference>
<gene>
    <name evidence="1" type="ORF">FOQG_19220</name>
</gene>
<name>X0BBX9_FUSOX</name>
<accession>X0BBX9</accession>
<sequence length="95" mass="11243">MKLKHLPDQNLSIVLSCVSSTWRLTKQPMHGYIATPVLSTLHLPTSTPWIFMVVEITTRFIGQLYKIYLLDMVEWKLFKIMRLLGFFHYLTSWAR</sequence>
<keyword evidence="2" id="KW-1185">Reference proteome</keyword>
<evidence type="ECO:0000313" key="1">
    <source>
        <dbReference type="EMBL" id="EXK76019.1"/>
    </source>
</evidence>
<dbReference type="EMBL" id="KI979645">
    <property type="protein sequence ID" value="EXK76019.1"/>
    <property type="molecule type" value="Genomic_DNA"/>
</dbReference>
<organism evidence="1 2">
    <name type="scientific">Fusarium oxysporum f. sp. raphani 54005</name>
    <dbReference type="NCBI Taxonomy" id="1089458"/>
    <lineage>
        <taxon>Eukaryota</taxon>
        <taxon>Fungi</taxon>
        <taxon>Dikarya</taxon>
        <taxon>Ascomycota</taxon>
        <taxon>Pezizomycotina</taxon>
        <taxon>Sordariomycetes</taxon>
        <taxon>Hypocreomycetidae</taxon>
        <taxon>Hypocreales</taxon>
        <taxon>Nectriaceae</taxon>
        <taxon>Fusarium</taxon>
        <taxon>Fusarium oxysporum species complex</taxon>
    </lineage>
</organism>
<dbReference type="HOGENOM" id="CLU_2372907_0_0_1"/>